<feature type="active site" description="Acyl-ester intermediate" evidence="4">
    <location>
        <position position="237"/>
    </location>
</feature>
<dbReference type="PANTHER" id="PTHR43918:SF4">
    <property type="entry name" value="CARBOXYLIC ESTER HYDROLASE"/>
    <property type="match status" value="1"/>
</dbReference>
<dbReference type="InterPro" id="IPR029058">
    <property type="entry name" value="AB_hydrolase_fold"/>
</dbReference>
<keyword evidence="2 5" id="KW-0378">Hydrolase</keyword>
<organism evidence="7 8">
    <name type="scientific">Endocarpon pusillum (strain Z07020 / HMAS-L-300199)</name>
    <name type="common">Lichen-forming fungus</name>
    <dbReference type="NCBI Taxonomy" id="1263415"/>
    <lineage>
        <taxon>Eukaryota</taxon>
        <taxon>Fungi</taxon>
        <taxon>Dikarya</taxon>
        <taxon>Ascomycota</taxon>
        <taxon>Pezizomycotina</taxon>
        <taxon>Eurotiomycetes</taxon>
        <taxon>Chaetothyriomycetidae</taxon>
        <taxon>Verrucariales</taxon>
        <taxon>Verrucariaceae</taxon>
        <taxon>Endocarpon</taxon>
    </lineage>
</organism>
<dbReference type="InterPro" id="IPR019819">
    <property type="entry name" value="Carboxylesterase_B_CS"/>
</dbReference>
<evidence type="ECO:0000259" key="6">
    <source>
        <dbReference type="Pfam" id="PF00135"/>
    </source>
</evidence>
<dbReference type="GO" id="GO:0004104">
    <property type="term" value="F:cholinesterase activity"/>
    <property type="evidence" value="ECO:0007669"/>
    <property type="project" value="InterPro"/>
</dbReference>
<dbReference type="PROSITE" id="PS00941">
    <property type="entry name" value="CARBOXYLESTERASE_B_2"/>
    <property type="match status" value="1"/>
</dbReference>
<dbReference type="Pfam" id="PF00135">
    <property type="entry name" value="COesterase"/>
    <property type="match status" value="1"/>
</dbReference>
<dbReference type="eggNOG" id="KOG1516">
    <property type="taxonomic scope" value="Eukaryota"/>
</dbReference>
<dbReference type="Proteomes" id="UP000019373">
    <property type="component" value="Unassembled WGS sequence"/>
</dbReference>
<evidence type="ECO:0000256" key="2">
    <source>
        <dbReference type="ARBA" id="ARBA00022801"/>
    </source>
</evidence>
<evidence type="ECO:0000313" key="7">
    <source>
        <dbReference type="EMBL" id="ERF68854.1"/>
    </source>
</evidence>
<keyword evidence="8" id="KW-1185">Reference proteome</keyword>
<dbReference type="PANTHER" id="PTHR43918">
    <property type="entry name" value="ACETYLCHOLINESTERASE"/>
    <property type="match status" value="1"/>
</dbReference>
<name>U1HIW6_ENDPU</name>
<dbReference type="RefSeq" id="XP_007805472.1">
    <property type="nucleotide sequence ID" value="XM_007807281.1"/>
</dbReference>
<dbReference type="InterPro" id="IPR000997">
    <property type="entry name" value="Cholinesterase"/>
</dbReference>
<dbReference type="EC" id="3.1.1.-" evidence="5"/>
<dbReference type="Gene3D" id="3.40.50.1820">
    <property type="entry name" value="alpha/beta hydrolase"/>
    <property type="match status" value="1"/>
</dbReference>
<evidence type="ECO:0000256" key="3">
    <source>
        <dbReference type="ARBA" id="ARBA00023157"/>
    </source>
</evidence>
<keyword evidence="3" id="KW-1015">Disulfide bond</keyword>
<sequence length="548" mass="58191">MRSLPKVLAPYFALAFLVPAATCLPREDPKSCNGCSNPTATIDSGVVTGKVTHIPGSGSSVNQFLGIPFAQPPTGDLRFAPPEKPHVWDGTYNAVAQPPACIQDFGNRTTGSDFQQALFNTPPPPGESEDCLYLNVYAPSSGGKDKPVLFWIYGGGYRFGASSLPLYDGTSFAANQDIIVVTANYRTNLFGFPRSPQLPLDAQNLGQLDQRLALDWVQRNIRSFGGGPGKVTIAGESAGAVSVSALINTMPVNPPFRGAILQAGQSLIQFPPPPPNDDQTSWEALIQLLNCTDTSDAGILACARAVSAETLKEILQTTGLSFQSPVADNVTTLEFPAAAYAAGSVSRVPILAGSNFDEGSSFAYGAGENVTEFLASVSLPTAIVEQIAELYAPDSPATVGRTTGNQIIAQIITDSSARCPAGLFANLTLTALDVPAWQYLFNATFPNTQHPEYPGLGVYHSSEISLVFGTYPAEDSTPTQARLSRWMQKQWADFVKDPQNGPGWGPYPTVGVLGASEDEAVTTRNVRDLDPVCAEWDNLYALGLESGS</sequence>
<evidence type="ECO:0000313" key="8">
    <source>
        <dbReference type="Proteomes" id="UP000019373"/>
    </source>
</evidence>
<dbReference type="ESTHER" id="endpu-u1hiw6">
    <property type="family name" value="Fungal_carboxylesterase_lipase"/>
</dbReference>
<feature type="chain" id="PRO_5005147380" description="Carboxylic ester hydrolase" evidence="5">
    <location>
        <begin position="24"/>
        <end position="548"/>
    </location>
</feature>
<dbReference type="OrthoDB" id="408631at2759"/>
<feature type="domain" description="Carboxylesterase type B" evidence="6">
    <location>
        <begin position="37"/>
        <end position="500"/>
    </location>
</feature>
<comment type="similarity">
    <text evidence="1 5">Belongs to the type-B carboxylesterase/lipase family.</text>
</comment>
<dbReference type="PROSITE" id="PS00122">
    <property type="entry name" value="CARBOXYLESTERASE_B_1"/>
    <property type="match status" value="1"/>
</dbReference>
<feature type="signal peptide" evidence="5">
    <location>
        <begin position="1"/>
        <end position="23"/>
    </location>
</feature>
<dbReference type="InterPro" id="IPR002018">
    <property type="entry name" value="CarbesteraseB"/>
</dbReference>
<evidence type="ECO:0000256" key="1">
    <source>
        <dbReference type="ARBA" id="ARBA00005964"/>
    </source>
</evidence>
<dbReference type="InterPro" id="IPR050654">
    <property type="entry name" value="AChE-related_enzymes"/>
</dbReference>
<reference evidence="8" key="1">
    <citation type="journal article" date="2014" name="BMC Genomics">
        <title>Genome characteristics reveal the impact of lichenization on lichen-forming fungus Endocarpon pusillum Hedwig (Verrucariales, Ascomycota).</title>
        <authorList>
            <person name="Wang Y.-Y."/>
            <person name="Liu B."/>
            <person name="Zhang X.-Y."/>
            <person name="Zhou Q.-M."/>
            <person name="Zhang T."/>
            <person name="Li H."/>
            <person name="Yu Y.-F."/>
            <person name="Zhang X.-L."/>
            <person name="Hao X.-Y."/>
            <person name="Wang M."/>
            <person name="Wang L."/>
            <person name="Wei J.-C."/>
        </authorList>
    </citation>
    <scope>NUCLEOTIDE SEQUENCE [LARGE SCALE GENOMIC DNA]</scope>
    <source>
        <strain evidence="8">Z07020 / HMAS-L-300199</strain>
    </source>
</reference>
<feature type="active site" description="Charge relay system" evidence="4">
    <location>
        <position position="358"/>
    </location>
</feature>
<gene>
    <name evidence="7" type="ORF">EPUS_04506</name>
</gene>
<accession>U1HIW6</accession>
<dbReference type="OMA" id="FCEGRVC"/>
<dbReference type="AlphaFoldDB" id="U1HIW6"/>
<dbReference type="SUPFAM" id="SSF53474">
    <property type="entry name" value="alpha/beta-Hydrolases"/>
    <property type="match status" value="1"/>
</dbReference>
<protein>
    <recommendedName>
        <fullName evidence="5">Carboxylic ester hydrolase</fullName>
        <ecNumber evidence="5">3.1.1.-</ecNumber>
    </recommendedName>
</protein>
<keyword evidence="5" id="KW-0732">Signal</keyword>
<dbReference type="InterPro" id="IPR019826">
    <property type="entry name" value="Carboxylesterase_B_AS"/>
</dbReference>
<evidence type="ECO:0000256" key="5">
    <source>
        <dbReference type="RuleBase" id="RU361235"/>
    </source>
</evidence>
<evidence type="ECO:0000256" key="4">
    <source>
        <dbReference type="PIRSR" id="PIRSR600997-1"/>
    </source>
</evidence>
<dbReference type="PRINTS" id="PR00878">
    <property type="entry name" value="CHOLNESTRASE"/>
</dbReference>
<dbReference type="GeneID" id="19239461"/>
<feature type="active site" description="Charge relay system" evidence="4">
    <location>
        <position position="460"/>
    </location>
</feature>
<dbReference type="EMBL" id="KE721492">
    <property type="protein sequence ID" value="ERF68854.1"/>
    <property type="molecule type" value="Genomic_DNA"/>
</dbReference>
<proteinExistence type="inferred from homology"/>
<dbReference type="HOGENOM" id="CLU_006586_15_0_1"/>